<protein>
    <submittedName>
        <fullName evidence="2">Thioredoxin reductase</fullName>
        <ecNumber evidence="2">1.8.1.9</ecNumber>
    </submittedName>
</protein>
<organism evidence="2">
    <name type="scientific">uncultured Nocardioidaceae bacterium</name>
    <dbReference type="NCBI Taxonomy" id="253824"/>
    <lineage>
        <taxon>Bacteria</taxon>
        <taxon>Bacillati</taxon>
        <taxon>Actinomycetota</taxon>
        <taxon>Actinomycetes</taxon>
        <taxon>Propionibacteriales</taxon>
        <taxon>Nocardioidaceae</taxon>
        <taxon>environmental samples</taxon>
    </lineage>
</organism>
<dbReference type="InterPro" id="IPR029063">
    <property type="entry name" value="SAM-dependent_MTases_sf"/>
</dbReference>
<keyword evidence="2" id="KW-0560">Oxidoreductase</keyword>
<reference evidence="2" key="1">
    <citation type="submission" date="2020-02" db="EMBL/GenBank/DDBJ databases">
        <authorList>
            <person name="Meier V. D."/>
        </authorList>
    </citation>
    <scope>NUCLEOTIDE SEQUENCE</scope>
    <source>
        <strain evidence="2">AVDCRST_MAG46</strain>
    </source>
</reference>
<dbReference type="EC" id="1.8.1.9" evidence="2"/>
<name>A0A6J4KT47_9ACTN</name>
<dbReference type="AlphaFoldDB" id="A0A6J4KT47"/>
<accession>A0A6J4KT47</accession>
<dbReference type="GO" id="GO:0004791">
    <property type="term" value="F:thioredoxin-disulfide reductase (NADPH) activity"/>
    <property type="evidence" value="ECO:0007669"/>
    <property type="project" value="UniProtKB-EC"/>
</dbReference>
<evidence type="ECO:0000313" key="2">
    <source>
        <dbReference type="EMBL" id="CAA9314462.1"/>
    </source>
</evidence>
<feature type="region of interest" description="Disordered" evidence="1">
    <location>
        <begin position="85"/>
        <end position="107"/>
    </location>
</feature>
<dbReference type="Gene3D" id="3.40.50.150">
    <property type="entry name" value="Vaccinia Virus protein VP39"/>
    <property type="match status" value="1"/>
</dbReference>
<evidence type="ECO:0000256" key="1">
    <source>
        <dbReference type="SAM" id="MobiDB-lite"/>
    </source>
</evidence>
<dbReference type="SUPFAM" id="SSF53335">
    <property type="entry name" value="S-adenosyl-L-methionine-dependent methyltransferases"/>
    <property type="match status" value="1"/>
</dbReference>
<gene>
    <name evidence="2" type="ORF">AVDCRST_MAG46-396</name>
</gene>
<sequence length="107" mass="11973">MSRSLPDGGFDLVSAQYLHSPVAIPRQRILRTAAETLVLGGRLLVVDHGSIAPWSWNQDPKTHFPTPQELATELQLDPTEWLIERADMPHRQPLGQTGRRPRSSITS</sequence>
<dbReference type="EMBL" id="CADCUD010000032">
    <property type="protein sequence ID" value="CAA9314462.1"/>
    <property type="molecule type" value="Genomic_DNA"/>
</dbReference>
<proteinExistence type="predicted"/>